<dbReference type="PANTHER" id="PTHR13812">
    <property type="entry name" value="KETIMINE REDUCTASE MU-CRYSTALLIN"/>
    <property type="match status" value="1"/>
</dbReference>
<reference evidence="3" key="1">
    <citation type="submission" date="2016-10" db="EMBL/GenBank/DDBJ databases">
        <title>Frankia sp. NRRL B-16386 Genome sequencing.</title>
        <authorList>
            <person name="Ghodhbane-Gtari F."/>
            <person name="Swanson E."/>
            <person name="Gueddou A."/>
            <person name="Hezbri K."/>
            <person name="Ktari K."/>
            <person name="Nouioui I."/>
            <person name="Morris K."/>
            <person name="Simpson S."/>
            <person name="Abebe-Akele F."/>
            <person name="Thomas K."/>
            <person name="Gtari M."/>
            <person name="Tisa L.S."/>
        </authorList>
    </citation>
    <scope>NUCLEOTIDE SEQUENCE [LARGE SCALE GENOMIC DNA]</scope>
    <source>
        <strain evidence="3">NRRL B-16386</strain>
    </source>
</reference>
<dbReference type="InterPro" id="IPR003462">
    <property type="entry name" value="ODC_Mu_crystall"/>
</dbReference>
<dbReference type="AlphaFoldDB" id="A0A1V2I7S2"/>
<proteinExistence type="predicted"/>
<dbReference type="EMBL" id="MOMC01000044">
    <property type="protein sequence ID" value="ONH27791.1"/>
    <property type="molecule type" value="Genomic_DNA"/>
</dbReference>
<dbReference type="Gene3D" id="3.40.50.720">
    <property type="entry name" value="NAD(P)-binding Rossmann-like Domain"/>
    <property type="match status" value="1"/>
</dbReference>
<dbReference type="Pfam" id="PF02423">
    <property type="entry name" value="OCD_Mu_crystall"/>
    <property type="match status" value="1"/>
</dbReference>
<sequence length="312" mass="32386">MRALASAHAALSNGEATQPRPTMLRAEADSPDEPLLAAAVLPMTASWRGLAVVKLLSDAPLNRRRGLPAQRSTVALFDAATAECLALIDGMALTRIRTASATALATSLLARPSGRTLGLIGAGALALEHVRAHHHLGYDEVVAWSRTGARVERLAERVPRGVSVHAASTPAEVFGRAGVVCTVTPSVQPMVGAADVRPGTHINAVGSPPRPHFRELAEDVLSRADLVVVDAADVAIHESGNISAAVAAGSLRECDLVELGDLVIGKHSGRARDDDITVFNSVGVGLQDLATAELVASRARDLGVGREVAVRA</sequence>
<evidence type="ECO:0008006" key="4">
    <source>
        <dbReference type="Google" id="ProtNLM"/>
    </source>
</evidence>
<keyword evidence="3" id="KW-1185">Reference proteome</keyword>
<dbReference type="InterPro" id="IPR036291">
    <property type="entry name" value="NAD(P)-bd_dom_sf"/>
</dbReference>
<dbReference type="GO" id="GO:0005737">
    <property type="term" value="C:cytoplasm"/>
    <property type="evidence" value="ECO:0007669"/>
    <property type="project" value="TreeGrafter"/>
</dbReference>
<organism evidence="2 3">
    <name type="scientific">Pseudofrankia asymbiotica</name>
    <dbReference type="NCBI Taxonomy" id="1834516"/>
    <lineage>
        <taxon>Bacteria</taxon>
        <taxon>Bacillati</taxon>
        <taxon>Actinomycetota</taxon>
        <taxon>Actinomycetes</taxon>
        <taxon>Frankiales</taxon>
        <taxon>Frankiaceae</taxon>
        <taxon>Pseudofrankia</taxon>
    </lineage>
</organism>
<evidence type="ECO:0000313" key="3">
    <source>
        <dbReference type="Proteomes" id="UP000188929"/>
    </source>
</evidence>
<evidence type="ECO:0000256" key="1">
    <source>
        <dbReference type="SAM" id="MobiDB-lite"/>
    </source>
</evidence>
<gene>
    <name evidence="2" type="ORF">BL253_21410</name>
</gene>
<evidence type="ECO:0000313" key="2">
    <source>
        <dbReference type="EMBL" id="ONH27791.1"/>
    </source>
</evidence>
<feature type="region of interest" description="Disordered" evidence="1">
    <location>
        <begin position="1"/>
        <end position="28"/>
    </location>
</feature>
<name>A0A1V2I7S2_9ACTN</name>
<protein>
    <recommendedName>
        <fullName evidence="4">Ornithine cyclodeaminase</fullName>
    </recommendedName>
</protein>
<dbReference type="PANTHER" id="PTHR13812:SF19">
    <property type="entry name" value="KETIMINE REDUCTASE MU-CRYSTALLIN"/>
    <property type="match status" value="1"/>
</dbReference>
<accession>A0A1V2I7S2</accession>
<dbReference type="STRING" id="1834516.BL253_21410"/>
<dbReference type="Gene3D" id="3.30.1780.10">
    <property type="entry name" value="ornithine cyclodeaminase, domain 1"/>
    <property type="match status" value="1"/>
</dbReference>
<dbReference type="InterPro" id="IPR023401">
    <property type="entry name" value="ODC_N"/>
</dbReference>
<dbReference type="PIRSF" id="PIRSF001439">
    <property type="entry name" value="CryM"/>
    <property type="match status" value="1"/>
</dbReference>
<dbReference type="SUPFAM" id="SSF51735">
    <property type="entry name" value="NAD(P)-binding Rossmann-fold domains"/>
    <property type="match status" value="1"/>
</dbReference>
<dbReference type="Proteomes" id="UP000188929">
    <property type="component" value="Unassembled WGS sequence"/>
</dbReference>
<comment type="caution">
    <text evidence="2">The sequence shown here is derived from an EMBL/GenBank/DDBJ whole genome shotgun (WGS) entry which is preliminary data.</text>
</comment>